<organism evidence="7">
    <name type="scientific">uncultured Xylanimonas sp</name>
    <dbReference type="NCBI Taxonomy" id="876087"/>
    <lineage>
        <taxon>Bacteria</taxon>
        <taxon>Bacillati</taxon>
        <taxon>Actinomycetota</taxon>
        <taxon>Actinomycetes</taxon>
        <taxon>Micrococcales</taxon>
        <taxon>Promicromonosporaceae</taxon>
        <taxon>Xylanimonas</taxon>
        <taxon>environmental samples</taxon>
    </lineage>
</organism>
<dbReference type="InterPro" id="IPR001919">
    <property type="entry name" value="CBD2"/>
</dbReference>
<keyword evidence="2" id="KW-0119">Carbohydrate metabolism</keyword>
<dbReference type="AlphaFoldDB" id="A0A060BPK3"/>
<name>A0A060BPK3_9MICO</name>
<evidence type="ECO:0000256" key="1">
    <source>
        <dbReference type="ARBA" id="ARBA00022801"/>
    </source>
</evidence>
<dbReference type="GO" id="GO:0000272">
    <property type="term" value="P:polysaccharide catabolic process"/>
    <property type="evidence" value="ECO:0007669"/>
    <property type="project" value="UniProtKB-KW"/>
</dbReference>
<proteinExistence type="predicted"/>
<dbReference type="InterPro" id="IPR012291">
    <property type="entry name" value="CBM2_carb-bd_dom_sf"/>
</dbReference>
<feature type="compositionally biased region" description="Acidic residues" evidence="5">
    <location>
        <begin position="38"/>
        <end position="50"/>
    </location>
</feature>
<dbReference type="InterPro" id="IPR003961">
    <property type="entry name" value="FN3_dom"/>
</dbReference>
<evidence type="ECO:0000259" key="6">
    <source>
        <dbReference type="PROSITE" id="PS50853"/>
    </source>
</evidence>
<dbReference type="Gene3D" id="2.60.40.290">
    <property type="match status" value="1"/>
</dbReference>
<dbReference type="EMBL" id="KF117294">
    <property type="protein sequence ID" value="AIA84547.1"/>
    <property type="molecule type" value="Genomic_DNA"/>
</dbReference>
<feature type="non-terminal residue" evidence="7">
    <location>
        <position position="131"/>
    </location>
</feature>
<dbReference type="InterPro" id="IPR013783">
    <property type="entry name" value="Ig-like_fold"/>
</dbReference>
<dbReference type="SMART" id="SM00637">
    <property type="entry name" value="CBD_II"/>
    <property type="match status" value="1"/>
</dbReference>
<evidence type="ECO:0000313" key="7">
    <source>
        <dbReference type="EMBL" id="AIA84547.1"/>
    </source>
</evidence>
<evidence type="ECO:0000256" key="5">
    <source>
        <dbReference type="SAM" id="MobiDB-lite"/>
    </source>
</evidence>
<evidence type="ECO:0000256" key="3">
    <source>
        <dbReference type="ARBA" id="ARBA00023295"/>
    </source>
</evidence>
<evidence type="ECO:0000256" key="2">
    <source>
        <dbReference type="ARBA" id="ARBA00023277"/>
    </source>
</evidence>
<dbReference type="Gene3D" id="2.60.40.10">
    <property type="entry name" value="Immunoglobulins"/>
    <property type="match status" value="1"/>
</dbReference>
<keyword evidence="4" id="KW-0624">Polysaccharide degradation</keyword>
<dbReference type="InterPro" id="IPR008965">
    <property type="entry name" value="CBM2/CBM3_carb-bd_dom_sf"/>
</dbReference>
<feature type="domain" description="Fibronectin type-III" evidence="6">
    <location>
        <begin position="1"/>
        <end position="37"/>
    </location>
</feature>
<dbReference type="CDD" id="cd00063">
    <property type="entry name" value="FN3"/>
    <property type="match status" value="1"/>
</dbReference>
<dbReference type="GO" id="GO:0030247">
    <property type="term" value="F:polysaccharide binding"/>
    <property type="evidence" value="ECO:0007669"/>
    <property type="project" value="InterPro"/>
</dbReference>
<protein>
    <submittedName>
        <fullName evidence="7">CAZy families GH48|CBM2 protein</fullName>
    </submittedName>
</protein>
<accession>A0A060BPK3</accession>
<keyword evidence="1" id="KW-0378">Hydrolase</keyword>
<dbReference type="GO" id="GO:0004553">
    <property type="term" value="F:hydrolase activity, hydrolyzing O-glycosyl compounds"/>
    <property type="evidence" value="ECO:0007669"/>
    <property type="project" value="InterPro"/>
</dbReference>
<dbReference type="InterPro" id="IPR036116">
    <property type="entry name" value="FN3_sf"/>
</dbReference>
<evidence type="ECO:0000256" key="4">
    <source>
        <dbReference type="ARBA" id="ARBA00023326"/>
    </source>
</evidence>
<dbReference type="SUPFAM" id="SSF49384">
    <property type="entry name" value="Carbohydrate-binding domain"/>
    <property type="match status" value="1"/>
</dbReference>
<keyword evidence="3" id="KW-0326">Glycosidase</keyword>
<feature type="region of interest" description="Disordered" evidence="5">
    <location>
        <begin position="21"/>
        <end position="51"/>
    </location>
</feature>
<dbReference type="PROSITE" id="PS50853">
    <property type="entry name" value="FN3"/>
    <property type="match status" value="1"/>
</dbReference>
<reference evidence="7" key="1">
    <citation type="journal article" date="2013" name="Environ. Microbiol.">
        <title>Seasonally variable intestinal metagenomes of the red palm weevil (Rhynchophorus ferrugineus).</title>
        <authorList>
            <person name="Jia S."/>
            <person name="Zhang X."/>
            <person name="Zhang G."/>
            <person name="Yin A."/>
            <person name="Zhang S."/>
            <person name="Li F."/>
            <person name="Wang L."/>
            <person name="Zhao D."/>
            <person name="Yun Q."/>
            <person name="Tala"/>
            <person name="Wang J."/>
            <person name="Sun G."/>
            <person name="Baabdullah M."/>
            <person name="Yu X."/>
            <person name="Hu S."/>
            <person name="Al-Mssallem I.S."/>
            <person name="Yu J."/>
        </authorList>
    </citation>
    <scope>NUCLEOTIDE SEQUENCE</scope>
</reference>
<dbReference type="Pfam" id="PF00553">
    <property type="entry name" value="CBM_2"/>
    <property type="match status" value="1"/>
</dbReference>
<dbReference type="SUPFAM" id="SSF49265">
    <property type="entry name" value="Fibronectin type III"/>
    <property type="match status" value="1"/>
</dbReference>
<sequence length="131" mass="13147">MTGLDPQTSYEVAVRARDAAGNVSAASEPVMVTTGSGDDGDGDGDGEDPVEGACTAVYSTASSWSGGYQGQVTVTAGAEGVQGWKVAAPEGLSSTNVWGGTLSGGVFSPAAWNATLAGRGYRDGRVRRRTA</sequence>